<organism evidence="1 2">
    <name type="scientific">Rhizoctonia solani</name>
    <dbReference type="NCBI Taxonomy" id="456999"/>
    <lineage>
        <taxon>Eukaryota</taxon>
        <taxon>Fungi</taxon>
        <taxon>Dikarya</taxon>
        <taxon>Basidiomycota</taxon>
        <taxon>Agaricomycotina</taxon>
        <taxon>Agaricomycetes</taxon>
        <taxon>Cantharellales</taxon>
        <taxon>Ceratobasidiaceae</taxon>
        <taxon>Rhizoctonia</taxon>
    </lineage>
</organism>
<evidence type="ECO:0008006" key="3">
    <source>
        <dbReference type="Google" id="ProtNLM"/>
    </source>
</evidence>
<dbReference type="SUPFAM" id="SSF52047">
    <property type="entry name" value="RNI-like"/>
    <property type="match status" value="1"/>
</dbReference>
<sequence>MLDINEPLPTLLHQWKETGSALATTLSKYLDLCTLLSNASELTNTTGKDLVFDFDSVLQPEGLLSVLSGKLTSAQEILAKARNRVASPIYKFPAEILSNIFPYFIHAQDSNSPVYIELSIRRLYSRLHTLLAVCSVWRGIGLSMPMLWNLIPVIRNSRFLLSYAGTNLSLNRSGGLPLSLGIVVPHVIPGALVTELTQHASRIRTINIAAHVPCAIQQVMIPLMAHGLSDSLSELALSAEDVEHVDRLRDNPWYMISPDDERDLLPLIQPLTRLKLAGATLDWGPITFSPRLVELRLQAIIIGHDSFLYEFLGAISTAPELQTLELMSVISFPDPDLEDPPKVVLTKLRSLVLDDLHFNTLSIILRSITPNSYQLTLAPTRNILTTVISIRDFVTQPVDIFDLCDLIEGRTIQTLLFMNQDRCLHHDILTLIMNTMSTINTLKLDNWTVDEGFCRAFTRREHQILGLAVHIPNIRHLSLSNVRIDDQGGLKELVHSHNLETIFLSGDLNHGPKGSENPDDWRPLGPWDEEVVERVAGQVPGIGMALGDYRPTEFLSAIWQL</sequence>
<dbReference type="EMBL" id="CAJMWT010000861">
    <property type="protein sequence ID" value="CAE6358735.1"/>
    <property type="molecule type" value="Genomic_DNA"/>
</dbReference>
<reference evidence="1" key="1">
    <citation type="submission" date="2021-01" db="EMBL/GenBank/DDBJ databases">
        <authorList>
            <person name="Kaushik A."/>
        </authorList>
    </citation>
    <scope>NUCLEOTIDE SEQUENCE</scope>
    <source>
        <strain evidence="1">AG2-2IIIB</strain>
    </source>
</reference>
<accession>A0A8H2WC34</accession>
<evidence type="ECO:0000313" key="1">
    <source>
        <dbReference type="EMBL" id="CAE6358735.1"/>
    </source>
</evidence>
<dbReference type="Gene3D" id="3.80.10.10">
    <property type="entry name" value="Ribonuclease Inhibitor"/>
    <property type="match status" value="1"/>
</dbReference>
<protein>
    <recommendedName>
        <fullName evidence="3">F-box domain-containing protein</fullName>
    </recommendedName>
</protein>
<comment type="caution">
    <text evidence="1">The sequence shown here is derived from an EMBL/GenBank/DDBJ whole genome shotgun (WGS) entry which is preliminary data.</text>
</comment>
<name>A0A8H2WC34_9AGAM</name>
<dbReference type="InterPro" id="IPR032675">
    <property type="entry name" value="LRR_dom_sf"/>
</dbReference>
<dbReference type="AlphaFoldDB" id="A0A8H2WC34"/>
<evidence type="ECO:0000313" key="2">
    <source>
        <dbReference type="Proteomes" id="UP000663843"/>
    </source>
</evidence>
<dbReference type="Proteomes" id="UP000663843">
    <property type="component" value="Unassembled WGS sequence"/>
</dbReference>
<gene>
    <name evidence="1" type="ORF">RDB_LOCUS10670</name>
</gene>
<proteinExistence type="predicted"/>